<dbReference type="AlphaFoldDB" id="A0AA44WL80"/>
<accession>A0AA44WL80</accession>
<evidence type="ECO:0000313" key="3">
    <source>
        <dbReference type="Proteomes" id="UP000236305"/>
    </source>
</evidence>
<dbReference type="Proteomes" id="UP000236305">
    <property type="component" value="Unassembled WGS sequence"/>
</dbReference>
<dbReference type="EMBL" id="MPSH01000008">
    <property type="protein sequence ID" value="PNH33521.1"/>
    <property type="molecule type" value="Genomic_DNA"/>
</dbReference>
<gene>
    <name evidence="2" type="ORF">BJF96_g3186</name>
</gene>
<name>A0AA44WL80_VERDA</name>
<evidence type="ECO:0000256" key="1">
    <source>
        <dbReference type="SAM" id="MobiDB-lite"/>
    </source>
</evidence>
<organism evidence="2 3">
    <name type="scientific">Verticillium dahliae</name>
    <name type="common">Verticillium wilt</name>
    <dbReference type="NCBI Taxonomy" id="27337"/>
    <lineage>
        <taxon>Eukaryota</taxon>
        <taxon>Fungi</taxon>
        <taxon>Dikarya</taxon>
        <taxon>Ascomycota</taxon>
        <taxon>Pezizomycotina</taxon>
        <taxon>Sordariomycetes</taxon>
        <taxon>Hypocreomycetidae</taxon>
        <taxon>Glomerellales</taxon>
        <taxon>Plectosphaerellaceae</taxon>
        <taxon>Verticillium</taxon>
    </lineage>
</organism>
<feature type="compositionally biased region" description="Acidic residues" evidence="1">
    <location>
        <begin position="214"/>
        <end position="234"/>
    </location>
</feature>
<comment type="caution">
    <text evidence="2">The sequence shown here is derived from an EMBL/GenBank/DDBJ whole genome shotgun (WGS) entry which is preliminary data.</text>
</comment>
<feature type="compositionally biased region" description="Polar residues" evidence="1">
    <location>
        <begin position="8"/>
        <end position="25"/>
    </location>
</feature>
<feature type="compositionally biased region" description="Polar residues" evidence="1">
    <location>
        <begin position="44"/>
        <end position="65"/>
    </location>
</feature>
<reference evidence="2 3" key="1">
    <citation type="submission" date="2017-12" db="EMBL/GenBank/DDBJ databases">
        <title>Comparative genomics yields insights into virulence evolution of Verticillium dahliae.</title>
        <authorList>
            <person name="Fan R."/>
            <person name="Armitage A.D."/>
            <person name="Cascant-Lopez E."/>
            <person name="Sobczyk M."/>
            <person name="Cockerton H.M."/>
            <person name="Harrison R.J."/>
        </authorList>
    </citation>
    <scope>NUCLEOTIDE SEQUENCE [LARGE SCALE GENOMIC DNA]</scope>
    <source>
        <strain evidence="2 3">12008</strain>
    </source>
</reference>
<protein>
    <submittedName>
        <fullName evidence="2">Uncharacterized protein</fullName>
    </submittedName>
</protein>
<sequence>MSMHWLPTTMTLNRVPSAVPASSTPVERGLFSTPSRHDLPTANPPSSTHQEGSPRTSISNPQGHRTITLRLPPSLPDFITTPAPGARAPNPATSSAAAPPFPFTTTAPPLHEEAVRPPGRSSYFLPNPPPGISAGPWDLRDAAHRRVLARLRLLPDDPSHADPARGITPAPPPGSLFRRGALAGYRPWWEGGRTGGGDVFSGAVTAGAEREESVEVEADDDDGESEAEAEDEDEGQRWETISAGEAENAEEEHLRWETLRERERGFVSWSRRCL</sequence>
<feature type="compositionally biased region" description="Low complexity" evidence="1">
    <location>
        <begin position="86"/>
        <end position="96"/>
    </location>
</feature>
<feature type="region of interest" description="Disordered" evidence="1">
    <location>
        <begin position="193"/>
        <end position="252"/>
    </location>
</feature>
<feature type="region of interest" description="Disordered" evidence="1">
    <location>
        <begin position="1"/>
        <end position="96"/>
    </location>
</feature>
<evidence type="ECO:0000313" key="2">
    <source>
        <dbReference type="EMBL" id="PNH33521.1"/>
    </source>
</evidence>
<proteinExistence type="predicted"/>